<feature type="region of interest" description="Disordered" evidence="1">
    <location>
        <begin position="685"/>
        <end position="731"/>
    </location>
</feature>
<reference evidence="2" key="2">
    <citation type="submission" date="2020-05" db="UniProtKB">
        <authorList>
            <consortium name="EnsemblMetazoa"/>
        </authorList>
    </citation>
    <scope>IDENTIFICATION</scope>
    <source>
        <strain evidence="2">A-37</strain>
    </source>
</reference>
<keyword evidence="3" id="KW-1185">Reference proteome</keyword>
<feature type="compositionally biased region" description="Pro residues" evidence="1">
    <location>
        <begin position="250"/>
        <end position="263"/>
    </location>
</feature>
<evidence type="ECO:0000313" key="2">
    <source>
        <dbReference type="EnsemblMetazoa" id="ACUA019939-PA"/>
    </source>
</evidence>
<feature type="compositionally biased region" description="Low complexity" evidence="1">
    <location>
        <begin position="271"/>
        <end position="292"/>
    </location>
</feature>
<feature type="compositionally biased region" description="Pro residues" evidence="1">
    <location>
        <begin position="204"/>
        <end position="216"/>
    </location>
</feature>
<feature type="region of interest" description="Disordered" evidence="1">
    <location>
        <begin position="496"/>
        <end position="522"/>
    </location>
</feature>
<dbReference type="VEuPathDB" id="VectorBase:ACUA019939"/>
<dbReference type="AlphaFoldDB" id="A0A182MJP9"/>
<reference evidence="3" key="1">
    <citation type="submission" date="2013-09" db="EMBL/GenBank/DDBJ databases">
        <title>The Genome Sequence of Anopheles culicifacies species A.</title>
        <authorList>
            <consortium name="The Broad Institute Genomics Platform"/>
            <person name="Neafsey D.E."/>
            <person name="Besansky N."/>
            <person name="Howell P."/>
            <person name="Walton C."/>
            <person name="Young S.K."/>
            <person name="Zeng Q."/>
            <person name="Gargeya S."/>
            <person name="Fitzgerald M."/>
            <person name="Haas B."/>
            <person name="Abouelleil A."/>
            <person name="Allen A.W."/>
            <person name="Alvarado L."/>
            <person name="Arachchi H.M."/>
            <person name="Berlin A.M."/>
            <person name="Chapman S.B."/>
            <person name="Gainer-Dewar J."/>
            <person name="Goldberg J."/>
            <person name="Griggs A."/>
            <person name="Gujja S."/>
            <person name="Hansen M."/>
            <person name="Howarth C."/>
            <person name="Imamovic A."/>
            <person name="Ireland A."/>
            <person name="Larimer J."/>
            <person name="McCowan C."/>
            <person name="Murphy C."/>
            <person name="Pearson M."/>
            <person name="Poon T.W."/>
            <person name="Priest M."/>
            <person name="Roberts A."/>
            <person name="Saif S."/>
            <person name="Shea T."/>
            <person name="Sisk P."/>
            <person name="Sykes S."/>
            <person name="Wortman J."/>
            <person name="Nusbaum C."/>
            <person name="Birren B."/>
        </authorList>
    </citation>
    <scope>NUCLEOTIDE SEQUENCE [LARGE SCALE GENOMIC DNA]</scope>
    <source>
        <strain evidence="3">A-37</strain>
    </source>
</reference>
<dbReference type="EMBL" id="AXCM01000511">
    <property type="status" value="NOT_ANNOTATED_CDS"/>
    <property type="molecule type" value="Genomic_DNA"/>
</dbReference>
<organism evidence="2 3">
    <name type="scientific">Anopheles culicifacies</name>
    <dbReference type="NCBI Taxonomy" id="139723"/>
    <lineage>
        <taxon>Eukaryota</taxon>
        <taxon>Metazoa</taxon>
        <taxon>Ecdysozoa</taxon>
        <taxon>Arthropoda</taxon>
        <taxon>Hexapoda</taxon>
        <taxon>Insecta</taxon>
        <taxon>Pterygota</taxon>
        <taxon>Neoptera</taxon>
        <taxon>Endopterygota</taxon>
        <taxon>Diptera</taxon>
        <taxon>Nematocera</taxon>
        <taxon>Culicoidea</taxon>
        <taxon>Culicidae</taxon>
        <taxon>Anophelinae</taxon>
        <taxon>Anopheles</taxon>
        <taxon>culicifacies species complex</taxon>
    </lineage>
</organism>
<proteinExistence type="predicted"/>
<dbReference type="STRING" id="139723.A0A182MJP9"/>
<evidence type="ECO:0000313" key="3">
    <source>
        <dbReference type="Proteomes" id="UP000075883"/>
    </source>
</evidence>
<dbReference type="Proteomes" id="UP000075883">
    <property type="component" value="Unassembled WGS sequence"/>
</dbReference>
<evidence type="ECO:0000256" key="1">
    <source>
        <dbReference type="SAM" id="MobiDB-lite"/>
    </source>
</evidence>
<feature type="compositionally biased region" description="Pro residues" evidence="1">
    <location>
        <begin position="225"/>
        <end position="242"/>
    </location>
</feature>
<feature type="compositionally biased region" description="Basic and acidic residues" evidence="1">
    <location>
        <begin position="689"/>
        <end position="705"/>
    </location>
</feature>
<feature type="region of interest" description="Disordered" evidence="1">
    <location>
        <begin position="61"/>
        <end position="92"/>
    </location>
</feature>
<dbReference type="EnsemblMetazoa" id="ACUA019939-RA">
    <property type="protein sequence ID" value="ACUA019939-PA"/>
    <property type="gene ID" value="ACUA019939"/>
</dbReference>
<feature type="region of interest" description="Disordered" evidence="1">
    <location>
        <begin position="139"/>
        <end position="174"/>
    </location>
</feature>
<feature type="region of interest" description="Disordered" evidence="1">
    <location>
        <begin position="187"/>
        <end position="349"/>
    </location>
</feature>
<protein>
    <submittedName>
        <fullName evidence="2">Uncharacterized protein</fullName>
    </submittedName>
</protein>
<name>A0A182MJP9_9DIPT</name>
<sequence length="731" mass="77428">MSHFSWVALAPTVKDSRPWIHPILASLKDTTTALLMLRLVVSLACGALLLSTASAVVNNNANQSNQEAQRREAPLADSYGPPPATGPELPAPVYGAPAVAHYPPPPPDVPPPAPVLPPVQVPHKEYGVPVQNYGPPNVNIEYGPPPAPAPKPIYHSYPKPQYHGPPPSHHKKSSSFLEQLFSTFGFGGSNDDHHSHHHHAPKPVYGPPSHPAPVYGPPSGGHALPPKPAYGPPAPPPQPVYGPPVHHQAPPKPQYGPPKPAYGPPLQSGFSVQSASFGHQSSSFGHHPASPVHAPPTPPEIKCDGWKPIAGPVVQPEVHAPESSYGPPPSGDFLGSHHQLESSGGSVSSGDIGLQLPKLEHGPVFNSHSELHSGLELSKGPSYEVHSNFISDSYGAPPADSFLPGKYKPSFGKPLGPPPPPPQKLHFPPAPHYGPPLRHPGLGISHGSVSGNLKPWPVSGSPPRHPIAYRPPVPQGLIESIGHAVEHQENFGTKPAYSGDVYLPPPTRDVAHSGPSSLELNALPSEQPAKPFLTQHQLPEAQAYVQEPRYQSHDVVSVSSDCGHGPTSVDVQQSIQTNQLSIVGPSASASYSADYSNNIQEHYDGASSSRHVQTSSLPGLDGGLGGLELISAQKSQSLTIPVQGQHGSYQLQFQSADPQGSGSAPHEQILSEGLLQSILSAIEQPQQHRAAEDHDSYDPNIDHSEVSVFLKSPEGQKTLQDHPNGHIGHKR</sequence>
<accession>A0A182MJP9</accession>